<dbReference type="PROSITE" id="PS50110">
    <property type="entry name" value="RESPONSE_REGULATORY"/>
    <property type="match status" value="1"/>
</dbReference>
<evidence type="ECO:0000313" key="7">
    <source>
        <dbReference type="EMBL" id="VAW30304.1"/>
    </source>
</evidence>
<dbReference type="AlphaFoldDB" id="A0A3B0VEP6"/>
<dbReference type="SUPFAM" id="SSF55874">
    <property type="entry name" value="ATPase domain of HSP90 chaperone/DNA topoisomerase II/histidine kinase"/>
    <property type="match status" value="1"/>
</dbReference>
<feature type="domain" description="Response regulatory" evidence="6">
    <location>
        <begin position="186"/>
        <end position="308"/>
    </location>
</feature>
<keyword evidence="4" id="KW-0418">Kinase</keyword>
<name>A0A3B0VEP6_9ZZZZ</name>
<evidence type="ECO:0000256" key="2">
    <source>
        <dbReference type="ARBA" id="ARBA00012438"/>
    </source>
</evidence>
<dbReference type="SMART" id="SM00448">
    <property type="entry name" value="REC"/>
    <property type="match status" value="1"/>
</dbReference>
<dbReference type="InterPro" id="IPR001789">
    <property type="entry name" value="Sig_transdc_resp-reg_receiver"/>
</dbReference>
<dbReference type="SUPFAM" id="SSF52172">
    <property type="entry name" value="CheY-like"/>
    <property type="match status" value="1"/>
</dbReference>
<dbReference type="PRINTS" id="PR00344">
    <property type="entry name" value="BCTRLSENSOR"/>
</dbReference>
<dbReference type="PROSITE" id="PS50109">
    <property type="entry name" value="HIS_KIN"/>
    <property type="match status" value="1"/>
</dbReference>
<dbReference type="InterPro" id="IPR005467">
    <property type="entry name" value="His_kinase_dom"/>
</dbReference>
<keyword evidence="3" id="KW-0808">Transferase</keyword>
<reference evidence="7" key="1">
    <citation type="submission" date="2018-06" db="EMBL/GenBank/DDBJ databases">
        <authorList>
            <person name="Zhirakovskaya E."/>
        </authorList>
    </citation>
    <scope>NUCLEOTIDE SEQUENCE</scope>
</reference>
<dbReference type="EC" id="2.7.13.3" evidence="2"/>
<dbReference type="InterPro" id="IPR011006">
    <property type="entry name" value="CheY-like_superfamily"/>
</dbReference>
<dbReference type="Gene3D" id="3.40.50.2300">
    <property type="match status" value="1"/>
</dbReference>
<evidence type="ECO:0000259" key="6">
    <source>
        <dbReference type="PROSITE" id="PS50110"/>
    </source>
</evidence>
<dbReference type="Pfam" id="PF02518">
    <property type="entry name" value="HATPase_c"/>
    <property type="match status" value="1"/>
</dbReference>
<dbReference type="SMART" id="SM00387">
    <property type="entry name" value="HATPase_c"/>
    <property type="match status" value="1"/>
</dbReference>
<evidence type="ECO:0000256" key="1">
    <source>
        <dbReference type="ARBA" id="ARBA00000085"/>
    </source>
</evidence>
<dbReference type="GO" id="GO:0000160">
    <property type="term" value="P:phosphorelay signal transduction system"/>
    <property type="evidence" value="ECO:0007669"/>
    <property type="project" value="InterPro"/>
</dbReference>
<dbReference type="Pfam" id="PF00072">
    <property type="entry name" value="Response_reg"/>
    <property type="match status" value="1"/>
</dbReference>
<dbReference type="PANTHER" id="PTHR43047">
    <property type="entry name" value="TWO-COMPONENT HISTIDINE PROTEIN KINASE"/>
    <property type="match status" value="1"/>
</dbReference>
<dbReference type="InterPro" id="IPR036890">
    <property type="entry name" value="HATPase_C_sf"/>
</dbReference>
<dbReference type="InterPro" id="IPR004358">
    <property type="entry name" value="Sig_transdc_His_kin-like_C"/>
</dbReference>
<evidence type="ECO:0000256" key="3">
    <source>
        <dbReference type="ARBA" id="ARBA00022679"/>
    </source>
</evidence>
<gene>
    <name evidence="7" type="ORF">MNBD_BACTEROID07-595</name>
</gene>
<dbReference type="EMBL" id="UOET01000498">
    <property type="protein sequence ID" value="VAW30304.1"/>
    <property type="molecule type" value="Genomic_DNA"/>
</dbReference>
<organism evidence="7">
    <name type="scientific">hydrothermal vent metagenome</name>
    <dbReference type="NCBI Taxonomy" id="652676"/>
    <lineage>
        <taxon>unclassified sequences</taxon>
        <taxon>metagenomes</taxon>
        <taxon>ecological metagenomes</taxon>
    </lineage>
</organism>
<comment type="catalytic activity">
    <reaction evidence="1">
        <text>ATP + protein L-histidine = ADP + protein N-phospho-L-histidine.</text>
        <dbReference type="EC" id="2.7.13.3"/>
    </reaction>
</comment>
<accession>A0A3B0VEP6</accession>
<feature type="domain" description="Histidine kinase" evidence="5">
    <location>
        <begin position="1"/>
        <end position="157"/>
    </location>
</feature>
<dbReference type="InterPro" id="IPR003594">
    <property type="entry name" value="HATPase_dom"/>
</dbReference>
<dbReference type="GO" id="GO:0004673">
    <property type="term" value="F:protein histidine kinase activity"/>
    <property type="evidence" value="ECO:0007669"/>
    <property type="project" value="UniProtKB-EC"/>
</dbReference>
<feature type="non-terminal residue" evidence="7">
    <location>
        <position position="1"/>
    </location>
</feature>
<evidence type="ECO:0000256" key="4">
    <source>
        <dbReference type="ARBA" id="ARBA00022777"/>
    </source>
</evidence>
<evidence type="ECO:0000259" key="5">
    <source>
        <dbReference type="PROSITE" id="PS50109"/>
    </source>
</evidence>
<proteinExistence type="predicted"/>
<sequence length="312" mass="34878">EANTLVLKIKPVALEKIVPRVFEQYKQEAANKKLIFKSKIGEDLSTVLADEKGLEKALTQIVDNAIKYTEKGFVTISATYSEETDTDVVEVKDNGPGIRPEKQKFLFDADLPQDNNEGTGIGLKLAKKYIEMMKGSLFLESVPGTGTTVTIHLPCSEEAVVEEYATDVSAVPEIEVSTADELGKLDIFVVEDDRMNRLILEKMLSSLGNVRLTVDGDDCLNTIAKEASKGHFYQVMLFDINLPGDWDGIKLLKIIREKYPEYRKIPFIAQTAYAMTGDKDRLLKEGFDSYLAKPIDKNELITTIKQQLKIFG</sequence>
<dbReference type="Gene3D" id="3.30.565.10">
    <property type="entry name" value="Histidine kinase-like ATPase, C-terminal domain"/>
    <property type="match status" value="1"/>
</dbReference>
<dbReference type="CDD" id="cd17546">
    <property type="entry name" value="REC_hyHK_CKI1_RcsC-like"/>
    <property type="match status" value="1"/>
</dbReference>
<protein>
    <recommendedName>
        <fullName evidence="2">histidine kinase</fullName>
        <ecNumber evidence="2">2.7.13.3</ecNumber>
    </recommendedName>
</protein>